<dbReference type="CDD" id="cd22343">
    <property type="entry name" value="PDDEXK_lambda_exonuclease-like"/>
    <property type="match status" value="1"/>
</dbReference>
<dbReference type="InterPro" id="IPR011604">
    <property type="entry name" value="PDDEXK-like_dom_sf"/>
</dbReference>
<sequence length="791" mass="88968">MFEVMDMPMDWPAEVNYHEAKAFCAWKGPDYRLPTEAEHHAMRGPQKSPSEGSTCDIIYQDNIKANINMAFGSSTPVNMFPPSKAGFCDVSGNVWEWCEDHFNGLKDFKPHILYDDFSTPCFDGRHNMIMGGSWATTGGQVIHANCSCKAGKVGYCNHILALMFKACKFSLFDSKSTEDLCQEDDEQPDLASTSQLQRWHKKGRGDKISAQPVMEVTISKTRLDDTKRREGLKCLLYDARSNPVHDVQAEINLKKALQNINPQMGLAVLAKDDSTPKSCVMTKFGESQIGSLCSYHLTLTEANFVATFDISSIPRADMDEAELTYPRFPLNSGSDFVRPDNLSHSEETLVSSLVVDENMINKIEGATRGQTLSEQWKKERKLRFTASKFDLISKRQRNHDKFAMDLINPKAFTSRYVEHGIKYEPVALQEYEKIMLARKTPVKVLKSGFVVSLDRPFLGCSSDGRVVDFGCHNHFGLAEVKCPETKFQVTPLEACQDPKFFCAAVDGQCKLKKNHAYYTQMQGQMGVSGARWCDFIVYTKKGISVERIPFDAAYWETLKQKLHTYYFTHFIKIAANNPSTVPGIDSSAYYCTTNPQYHDDAEEFLLSEISSHYGDLLTRVCSFPIAFPAPCILRVISASILALDDRLLPRIHFETSSVLIRQMPLDLVKKPKGWKNGPLTAGEPAGRSLPTRLDWRQTMFGAPFVAPSSIEGVYQLPSLTYNGSGVTSLVAGDMTMEQGMENNVQEREELVQMCVEAIQKCDYPVKNALEIMCSVGRLSYELSRHFDQESR</sequence>
<dbReference type="Pfam" id="PF03781">
    <property type="entry name" value="FGE-sulfatase"/>
    <property type="match status" value="1"/>
</dbReference>
<dbReference type="Pfam" id="PF09588">
    <property type="entry name" value="YqaJ"/>
    <property type="match status" value="1"/>
</dbReference>
<dbReference type="InterPro" id="IPR005532">
    <property type="entry name" value="SUMF_dom"/>
</dbReference>
<evidence type="ECO:0000256" key="2">
    <source>
        <dbReference type="SAM" id="MobiDB-lite"/>
    </source>
</evidence>
<dbReference type="GO" id="GO:0006281">
    <property type="term" value="P:DNA repair"/>
    <property type="evidence" value="ECO:0007669"/>
    <property type="project" value="UniProtKB-ARBA"/>
</dbReference>
<reference evidence="6" key="1">
    <citation type="journal article" date="2017" name="bioRxiv">
        <title>Comparative analysis of the genomes of Stylophora pistillata and Acropora digitifera provides evidence for extensive differences between species of corals.</title>
        <authorList>
            <person name="Voolstra C.R."/>
            <person name="Li Y."/>
            <person name="Liew Y.J."/>
            <person name="Baumgarten S."/>
            <person name="Zoccola D."/>
            <person name="Flot J.-F."/>
            <person name="Tambutte S."/>
            <person name="Allemand D."/>
            <person name="Aranda M."/>
        </authorList>
    </citation>
    <scope>NUCLEOTIDE SEQUENCE [LARGE SCALE GENOMIC DNA]</scope>
</reference>
<dbReference type="InterPro" id="IPR019080">
    <property type="entry name" value="YqaJ_viral_recombinase"/>
</dbReference>
<comment type="similarity">
    <text evidence="1">Belongs to the sulfatase-modifying factor family.</text>
</comment>
<dbReference type="InterPro" id="IPR016187">
    <property type="entry name" value="CTDL_fold"/>
</dbReference>
<gene>
    <name evidence="5" type="primary">SUMF2</name>
    <name evidence="5" type="ORF">AWC38_SpisGene7920</name>
</gene>
<dbReference type="Proteomes" id="UP000225706">
    <property type="component" value="Unassembled WGS sequence"/>
</dbReference>
<dbReference type="InterPro" id="IPR051703">
    <property type="entry name" value="NF-kappa-B_Signaling_Reg"/>
</dbReference>
<feature type="region of interest" description="Disordered" evidence="2">
    <location>
        <begin position="183"/>
        <end position="207"/>
    </location>
</feature>
<dbReference type="Gene3D" id="3.90.1580.10">
    <property type="entry name" value="paralog of FGE (formylglycine-generating enzyme)"/>
    <property type="match status" value="1"/>
</dbReference>
<keyword evidence="6" id="KW-1185">Reference proteome</keyword>
<dbReference type="InterPro" id="IPR042095">
    <property type="entry name" value="SUMF_sf"/>
</dbReference>
<proteinExistence type="inferred from homology"/>
<comment type="caution">
    <text evidence="5">The sequence shown here is derived from an EMBL/GenBank/DDBJ whole genome shotgun (WGS) entry which is preliminary data.</text>
</comment>
<dbReference type="AlphaFoldDB" id="A0A2B4S9T3"/>
<dbReference type="PANTHER" id="PTHR46609">
    <property type="entry name" value="EXONUCLEASE, PHAGE-TYPE/RECB, C-TERMINAL DOMAIN-CONTAINING PROTEIN"/>
    <property type="match status" value="1"/>
</dbReference>
<organism evidence="5 6">
    <name type="scientific">Stylophora pistillata</name>
    <name type="common">Smooth cauliflower coral</name>
    <dbReference type="NCBI Taxonomy" id="50429"/>
    <lineage>
        <taxon>Eukaryota</taxon>
        <taxon>Metazoa</taxon>
        <taxon>Cnidaria</taxon>
        <taxon>Anthozoa</taxon>
        <taxon>Hexacorallia</taxon>
        <taxon>Scleractinia</taxon>
        <taxon>Astrocoeniina</taxon>
        <taxon>Pocilloporidae</taxon>
        <taxon>Stylophora</taxon>
    </lineage>
</organism>
<evidence type="ECO:0000313" key="5">
    <source>
        <dbReference type="EMBL" id="PFX27414.1"/>
    </source>
</evidence>
<dbReference type="EMBL" id="LSMT01000104">
    <property type="protein sequence ID" value="PFX27414.1"/>
    <property type="molecule type" value="Genomic_DNA"/>
</dbReference>
<dbReference type="PANTHER" id="PTHR46609:SF7">
    <property type="match status" value="1"/>
</dbReference>
<feature type="domain" description="YqaJ viral recombinase" evidence="4">
    <location>
        <begin position="375"/>
        <end position="530"/>
    </location>
</feature>
<name>A0A2B4S9T3_STYPI</name>
<evidence type="ECO:0000313" key="6">
    <source>
        <dbReference type="Proteomes" id="UP000225706"/>
    </source>
</evidence>
<evidence type="ECO:0000259" key="3">
    <source>
        <dbReference type="Pfam" id="PF03781"/>
    </source>
</evidence>
<dbReference type="SUPFAM" id="SSF56436">
    <property type="entry name" value="C-type lectin-like"/>
    <property type="match status" value="1"/>
</dbReference>
<dbReference type="InterPro" id="IPR011335">
    <property type="entry name" value="Restrct_endonuc-II-like"/>
</dbReference>
<dbReference type="Gene3D" id="3.90.320.10">
    <property type="match status" value="1"/>
</dbReference>
<dbReference type="OrthoDB" id="659at2759"/>
<protein>
    <submittedName>
        <fullName evidence="5">Sulfatase-modifying factor 2</fullName>
    </submittedName>
</protein>
<evidence type="ECO:0000256" key="1">
    <source>
        <dbReference type="ARBA" id="ARBA00005310"/>
    </source>
</evidence>
<dbReference type="SUPFAM" id="SSF52980">
    <property type="entry name" value="Restriction endonuclease-like"/>
    <property type="match status" value="1"/>
</dbReference>
<feature type="domain" description="Sulfatase-modifying factor enzyme-like" evidence="3">
    <location>
        <begin position="10"/>
        <end position="137"/>
    </location>
</feature>
<accession>A0A2B4S9T3</accession>
<evidence type="ECO:0000259" key="4">
    <source>
        <dbReference type="Pfam" id="PF09588"/>
    </source>
</evidence>